<dbReference type="Gene3D" id="1.10.510.10">
    <property type="entry name" value="Transferase(Phosphotransferase) domain 1"/>
    <property type="match status" value="1"/>
</dbReference>
<keyword evidence="6" id="KW-1185">Reference proteome</keyword>
<feature type="repeat" description="ANK" evidence="3">
    <location>
        <begin position="571"/>
        <end position="603"/>
    </location>
</feature>
<dbReference type="Pfam" id="PF07714">
    <property type="entry name" value="PK_Tyr_Ser-Thr"/>
    <property type="match status" value="1"/>
</dbReference>
<feature type="repeat" description="ANK" evidence="3">
    <location>
        <begin position="538"/>
        <end position="570"/>
    </location>
</feature>
<dbReference type="GO" id="GO:0010564">
    <property type="term" value="P:regulation of cell cycle process"/>
    <property type="evidence" value="ECO:0007669"/>
    <property type="project" value="TreeGrafter"/>
</dbReference>
<dbReference type="Pfam" id="PF00023">
    <property type="entry name" value="Ank"/>
    <property type="match status" value="1"/>
</dbReference>
<dbReference type="GO" id="GO:0004672">
    <property type="term" value="F:protein kinase activity"/>
    <property type="evidence" value="ECO:0007669"/>
    <property type="project" value="InterPro"/>
</dbReference>
<dbReference type="GeneID" id="115528925"/>
<reference evidence="5" key="2">
    <citation type="submission" date="2025-09" db="UniProtKB">
        <authorList>
            <consortium name="Ensembl"/>
        </authorList>
    </citation>
    <scope>IDENTIFICATION</scope>
</reference>
<reference evidence="5" key="1">
    <citation type="submission" date="2025-08" db="UniProtKB">
        <authorList>
            <consortium name="Ensembl"/>
        </authorList>
    </citation>
    <scope>IDENTIFICATION</scope>
</reference>
<evidence type="ECO:0000256" key="3">
    <source>
        <dbReference type="PROSITE-ProRule" id="PRU00023"/>
    </source>
</evidence>
<dbReference type="GO" id="GO:0005524">
    <property type="term" value="F:ATP binding"/>
    <property type="evidence" value="ECO:0007669"/>
    <property type="project" value="InterPro"/>
</dbReference>
<feature type="repeat" description="ANK" evidence="3">
    <location>
        <begin position="505"/>
        <end position="537"/>
    </location>
</feature>
<gene>
    <name evidence="5" type="primary">ankk1</name>
</gene>
<sequence>MDCLDGAPGKLRNFKKSDFGPDWIKVAERRFSKVYRVRLNVWREQCALKCLDTSVSANKFYRRMTEEASEIAKVKIKYIVSIYGLCSDPAAVVMEYMSNGSLDHLLDSHTVMWPKKFQMIHEVTMGMNFLHSMTPPMLHLNLKTSNLLLDEHLHIKISDSGLIKWEEGLDKGIFLDYLTSRGNISYIPPEMFNMSPQPPGAAFDVYSFAIVIWEILTQQRPYPGRSVTTLLVQVSGGKRPSVDMVPDDKPPECGQMIDIMEQCWDQDFHTRPSFADIVSKTEVLSEVLKIPGINSSVKQRPEYLQLTSPPQKIAHQDMADLPPGSTAMLSLLRKKDFKSFRQSVQKEHTSTLFSENNTLLHHTVATGDAESVRHLLHLGAEVNCQSARGYTPLIVAVLHRMHEITSLLLEHGASATNLDQDQWTPLHFACQNGDDRTARLLLDHAAEADAPDTMGWIALHLACQNGHEAVVRLLLSRQPPPPPPSTTEEGGTVAAEALSRAELKHGRVPLHLACYYGHLGIAKLLLCKGADPNTADRSRATPLHLAAEGGFNRVVRHLVKSGALIDSVDGSGCTPLHVAARKAHRGICRTLLSGGGHPDPRNEQGWTPMHLAASKGHRTTVLELESQGCSVNAKGENEWTPLHLACKHGYGDMVADLLAAKAEPNVVENIAGRMPLHLACISCSFTSVLELILHQAEVNAVNKYNDTPLHLAANHGCAAIVKALLLNGADRTLLDSSGSTALDLARKGQREEIVQLLVKT</sequence>
<feature type="repeat" description="ANK" evidence="3">
    <location>
        <begin position="637"/>
        <end position="669"/>
    </location>
</feature>
<evidence type="ECO:0000259" key="4">
    <source>
        <dbReference type="PROSITE" id="PS50011"/>
    </source>
</evidence>
<evidence type="ECO:0000313" key="5">
    <source>
        <dbReference type="Ensembl" id="ENSGMOP00000006947.2"/>
    </source>
</evidence>
<dbReference type="CTD" id="255239"/>
<dbReference type="InterPro" id="IPR000719">
    <property type="entry name" value="Prot_kinase_dom"/>
</dbReference>
<name>A0A8C5F5F9_GADMO</name>
<feature type="repeat" description="ANK" evidence="3">
    <location>
        <begin position="704"/>
        <end position="736"/>
    </location>
</feature>
<keyword evidence="2 3" id="KW-0040">ANK repeat</keyword>
<dbReference type="PROSITE" id="PS50297">
    <property type="entry name" value="ANK_REP_REGION"/>
    <property type="match status" value="10"/>
</dbReference>
<dbReference type="RefSeq" id="XP_030193206.1">
    <property type="nucleotide sequence ID" value="XM_030337346.1"/>
</dbReference>
<dbReference type="SUPFAM" id="SSF48403">
    <property type="entry name" value="Ankyrin repeat"/>
    <property type="match status" value="1"/>
</dbReference>
<dbReference type="Proteomes" id="UP000694546">
    <property type="component" value="Chromosome 16"/>
</dbReference>
<dbReference type="OrthoDB" id="195446at2759"/>
<dbReference type="InterPro" id="IPR011009">
    <property type="entry name" value="Kinase-like_dom_sf"/>
</dbReference>
<dbReference type="GO" id="GO:0001964">
    <property type="term" value="P:startle response"/>
    <property type="evidence" value="ECO:0007669"/>
    <property type="project" value="Ensembl"/>
</dbReference>
<dbReference type="SMART" id="SM00248">
    <property type="entry name" value="ANK"/>
    <property type="match status" value="11"/>
</dbReference>
<evidence type="ECO:0000256" key="2">
    <source>
        <dbReference type="ARBA" id="ARBA00023043"/>
    </source>
</evidence>
<keyword evidence="1" id="KW-0677">Repeat</keyword>
<dbReference type="PROSITE" id="PS50088">
    <property type="entry name" value="ANK_REPEAT"/>
    <property type="match status" value="10"/>
</dbReference>
<accession>A0A8C5F5F9</accession>
<feature type="repeat" description="ANK" evidence="3">
    <location>
        <begin position="604"/>
        <end position="636"/>
    </location>
</feature>
<protein>
    <submittedName>
        <fullName evidence="5">Ankyrin repeat and kinase domain containing 1</fullName>
    </submittedName>
</protein>
<dbReference type="Ensembl" id="ENSGMOT00000007148.2">
    <property type="protein sequence ID" value="ENSGMOP00000006947.2"/>
    <property type="gene ID" value="ENSGMOG00000006537.2"/>
</dbReference>
<dbReference type="GeneTree" id="ENSGT00940000162060"/>
<proteinExistence type="predicted"/>
<dbReference type="PANTHER" id="PTHR24198">
    <property type="entry name" value="ANKYRIN REPEAT AND PROTEIN KINASE DOMAIN-CONTAINING PROTEIN"/>
    <property type="match status" value="1"/>
</dbReference>
<feature type="domain" description="Protein kinase" evidence="4">
    <location>
        <begin position="20"/>
        <end position="284"/>
    </location>
</feature>
<dbReference type="InterPro" id="IPR001245">
    <property type="entry name" value="Ser-Thr/Tyr_kinase_cat_dom"/>
</dbReference>
<feature type="repeat" description="ANK" evidence="3">
    <location>
        <begin position="421"/>
        <end position="453"/>
    </location>
</feature>
<dbReference type="KEGG" id="gmh:115528925"/>
<dbReference type="GO" id="GO:0046959">
    <property type="term" value="P:habituation"/>
    <property type="evidence" value="ECO:0007669"/>
    <property type="project" value="Ensembl"/>
</dbReference>
<dbReference type="InterPro" id="IPR002110">
    <property type="entry name" value="Ankyrin_rpt"/>
</dbReference>
<evidence type="ECO:0000256" key="1">
    <source>
        <dbReference type="ARBA" id="ARBA00022737"/>
    </source>
</evidence>
<dbReference type="AlphaFoldDB" id="A0A8C5F5F9"/>
<dbReference type="SUPFAM" id="SSF56112">
    <property type="entry name" value="Protein kinase-like (PK-like)"/>
    <property type="match status" value="1"/>
</dbReference>
<dbReference type="PANTHER" id="PTHR24198:SF175">
    <property type="entry name" value="ANKYRIN REPEAT AND PROTEIN KINASE DOMAIN-CONTAINING PROTEIN 1"/>
    <property type="match status" value="1"/>
</dbReference>
<dbReference type="Gene3D" id="1.25.40.20">
    <property type="entry name" value="Ankyrin repeat-containing domain"/>
    <property type="match status" value="4"/>
</dbReference>
<dbReference type="GO" id="GO:0005737">
    <property type="term" value="C:cytoplasm"/>
    <property type="evidence" value="ECO:0007669"/>
    <property type="project" value="TreeGrafter"/>
</dbReference>
<dbReference type="Pfam" id="PF12796">
    <property type="entry name" value="Ank_2"/>
    <property type="match status" value="4"/>
</dbReference>
<dbReference type="OMA" id="PTHQGWT"/>
<organism evidence="5 6">
    <name type="scientific">Gadus morhua</name>
    <name type="common">Atlantic cod</name>
    <dbReference type="NCBI Taxonomy" id="8049"/>
    <lineage>
        <taxon>Eukaryota</taxon>
        <taxon>Metazoa</taxon>
        <taxon>Chordata</taxon>
        <taxon>Craniata</taxon>
        <taxon>Vertebrata</taxon>
        <taxon>Euteleostomi</taxon>
        <taxon>Actinopterygii</taxon>
        <taxon>Neopterygii</taxon>
        <taxon>Teleostei</taxon>
        <taxon>Neoteleostei</taxon>
        <taxon>Acanthomorphata</taxon>
        <taxon>Zeiogadaria</taxon>
        <taxon>Gadariae</taxon>
        <taxon>Gadiformes</taxon>
        <taxon>Gadoidei</taxon>
        <taxon>Gadidae</taxon>
        <taxon>Gadus</taxon>
    </lineage>
</organism>
<dbReference type="PROSITE" id="PS50011">
    <property type="entry name" value="PROTEIN_KINASE_DOM"/>
    <property type="match status" value="1"/>
</dbReference>
<dbReference type="InterPro" id="IPR036770">
    <property type="entry name" value="Ankyrin_rpt-contain_sf"/>
</dbReference>
<feature type="repeat" description="ANK" evidence="3">
    <location>
        <begin position="454"/>
        <end position="477"/>
    </location>
</feature>
<evidence type="ECO:0000313" key="6">
    <source>
        <dbReference type="Proteomes" id="UP000694546"/>
    </source>
</evidence>
<feature type="repeat" description="ANK" evidence="3">
    <location>
        <begin position="355"/>
        <end position="387"/>
    </location>
</feature>
<feature type="repeat" description="ANK" evidence="3">
    <location>
        <begin position="388"/>
        <end position="420"/>
    </location>
</feature>